<organism evidence="4 5">
    <name type="scientific">Caminicella sporogenes DSM 14501</name>
    <dbReference type="NCBI Taxonomy" id="1121266"/>
    <lineage>
        <taxon>Bacteria</taxon>
        <taxon>Bacillati</taxon>
        <taxon>Bacillota</taxon>
        <taxon>Clostridia</taxon>
        <taxon>Peptostreptococcales</taxon>
        <taxon>Caminicellaceae</taxon>
        <taxon>Caminicella</taxon>
    </lineage>
</organism>
<dbReference type="InterPro" id="IPR001647">
    <property type="entry name" value="HTH_TetR"/>
</dbReference>
<protein>
    <submittedName>
        <fullName evidence="4">Transcriptional regulator, TetR family</fullName>
    </submittedName>
</protein>
<dbReference type="Proteomes" id="UP000184082">
    <property type="component" value="Unassembled WGS sequence"/>
</dbReference>
<dbReference type="EMBL" id="FRAJ01000015">
    <property type="protein sequence ID" value="SHK33749.1"/>
    <property type="molecule type" value="Genomic_DNA"/>
</dbReference>
<evidence type="ECO:0000259" key="3">
    <source>
        <dbReference type="PROSITE" id="PS50977"/>
    </source>
</evidence>
<dbReference type="Pfam" id="PF00440">
    <property type="entry name" value="TetR_N"/>
    <property type="match status" value="1"/>
</dbReference>
<keyword evidence="5" id="KW-1185">Reference proteome</keyword>
<accession>A0A1M6RMT2</accession>
<evidence type="ECO:0000256" key="2">
    <source>
        <dbReference type="PROSITE-ProRule" id="PRU00335"/>
    </source>
</evidence>
<dbReference type="Gene3D" id="1.10.357.10">
    <property type="entry name" value="Tetracycline Repressor, domain 2"/>
    <property type="match status" value="1"/>
</dbReference>
<evidence type="ECO:0000256" key="1">
    <source>
        <dbReference type="ARBA" id="ARBA00023125"/>
    </source>
</evidence>
<feature type="DNA-binding region" description="H-T-H motif" evidence="2">
    <location>
        <begin position="32"/>
        <end position="51"/>
    </location>
</feature>
<dbReference type="RefSeq" id="WP_072967796.1">
    <property type="nucleotide sequence ID" value="NZ_FRAJ01000015.1"/>
</dbReference>
<dbReference type="AlphaFoldDB" id="A0A1M6RMT2"/>
<dbReference type="InterPro" id="IPR009057">
    <property type="entry name" value="Homeodomain-like_sf"/>
</dbReference>
<dbReference type="PRINTS" id="PR00455">
    <property type="entry name" value="HTHTETR"/>
</dbReference>
<feature type="domain" description="HTH tetR-type" evidence="3">
    <location>
        <begin position="9"/>
        <end position="69"/>
    </location>
</feature>
<proteinExistence type="predicted"/>
<dbReference type="STRING" id="1121266.SAMN02745883_01822"/>
<keyword evidence="1 2" id="KW-0238">DNA-binding</keyword>
<gene>
    <name evidence="4" type="ORF">SAMN02745883_01822</name>
</gene>
<name>A0A1M6RMT2_9FIRM</name>
<evidence type="ECO:0000313" key="4">
    <source>
        <dbReference type="EMBL" id="SHK33749.1"/>
    </source>
</evidence>
<dbReference type="PROSITE" id="PS50977">
    <property type="entry name" value="HTH_TETR_2"/>
    <property type="match status" value="1"/>
</dbReference>
<sequence length="217" mass="26187">MDKKQIQKKRMMAYFIQAANKIIEEEGIEAVTIRKVADLAGYNSATIYNYFENLDHLIFFTCMKYLREYVLSLPQNFNKMKNSIDKYLAIWKAFCYHSFKNPKIYYRIFFNKYSNSLDDTIKLYYEIFPEELGKQSYDLLPMLLGQNIYDRNMYILESCFLDENLTKKDIEEINEIHILLYQAMLLRIINEQIDFTIEEAINRILLYMKRIMLSYTK</sequence>
<dbReference type="SUPFAM" id="SSF46689">
    <property type="entry name" value="Homeodomain-like"/>
    <property type="match status" value="1"/>
</dbReference>
<dbReference type="GO" id="GO:0003677">
    <property type="term" value="F:DNA binding"/>
    <property type="evidence" value="ECO:0007669"/>
    <property type="project" value="UniProtKB-UniRule"/>
</dbReference>
<reference evidence="4 5" key="1">
    <citation type="submission" date="2016-11" db="EMBL/GenBank/DDBJ databases">
        <authorList>
            <person name="Jaros S."/>
            <person name="Januszkiewicz K."/>
            <person name="Wedrychowicz H."/>
        </authorList>
    </citation>
    <scope>NUCLEOTIDE SEQUENCE [LARGE SCALE GENOMIC DNA]</scope>
    <source>
        <strain evidence="4 5">DSM 14501</strain>
    </source>
</reference>
<evidence type="ECO:0000313" key="5">
    <source>
        <dbReference type="Proteomes" id="UP000184082"/>
    </source>
</evidence>